<sequence length="387" mass="45006">MATLDKESKFEMQSDENEEKEEEEKWVAHYSSNHQLLLVGEGDFSFSLSLANAFASASNICASSLDSYDVLIKKYKNAKSNLENLKKLGASLLHEVDATKMKLHTDLAKRKFDRIIFNFPHAGFHGKEDNFHLIEMHRTLVRGFFRNARRMLRPNGEIHVNHKSTAPFCHWNLEELASRNSLVLIQLVHFNKKDYPGYQNKRGDGSRCDEPFPLGESTTFKFRFSRRAKAITSMASTSKISQQYQNIPMQMQLQPTSSDLNYAQRNHNMSHRPLHVGFPPVHNSNHYPRVFDANFNGVVQPYQRHYYEYDVAYPVPQRMSFDSDVAAGEMRHGLEREMVEVPRTLNGDLYYWHELHRISNLRSHLHMTLPCQDFWLNASNTQASQHW</sequence>
<name>A0A1R3IMK0_COCAP</name>
<proteinExistence type="predicted"/>
<feature type="coiled-coil region" evidence="1">
    <location>
        <begin position="65"/>
        <end position="95"/>
    </location>
</feature>
<dbReference type="OMA" id="MHKDENS"/>
<reference evidence="4 5" key="1">
    <citation type="submission" date="2013-09" db="EMBL/GenBank/DDBJ databases">
        <title>Corchorus capsularis genome sequencing.</title>
        <authorList>
            <person name="Alam M."/>
            <person name="Haque M.S."/>
            <person name="Islam M.S."/>
            <person name="Emdad E.M."/>
            <person name="Islam M.M."/>
            <person name="Ahmed B."/>
            <person name="Halim A."/>
            <person name="Hossen Q.M.M."/>
            <person name="Hossain M.Z."/>
            <person name="Ahmed R."/>
            <person name="Khan M.M."/>
            <person name="Islam R."/>
            <person name="Rashid M.M."/>
            <person name="Khan S.A."/>
            <person name="Rahman M.S."/>
            <person name="Alam M."/>
        </authorList>
    </citation>
    <scope>NUCLEOTIDE SEQUENCE [LARGE SCALE GENOMIC DNA]</scope>
    <source>
        <strain evidence="5">cv. CVL-1</strain>
        <tissue evidence="4">Whole seedling</tissue>
    </source>
</reference>
<dbReference type="Gramene" id="OMO83805">
    <property type="protein sequence ID" value="OMO83805"/>
    <property type="gene ID" value="CCACVL1_11168"/>
</dbReference>
<organism evidence="4 5">
    <name type="scientific">Corchorus capsularis</name>
    <name type="common">Jute</name>
    <dbReference type="NCBI Taxonomy" id="210143"/>
    <lineage>
        <taxon>Eukaryota</taxon>
        <taxon>Viridiplantae</taxon>
        <taxon>Streptophyta</taxon>
        <taxon>Embryophyta</taxon>
        <taxon>Tracheophyta</taxon>
        <taxon>Spermatophyta</taxon>
        <taxon>Magnoliopsida</taxon>
        <taxon>eudicotyledons</taxon>
        <taxon>Gunneridae</taxon>
        <taxon>Pentapetalae</taxon>
        <taxon>rosids</taxon>
        <taxon>malvids</taxon>
        <taxon>Malvales</taxon>
        <taxon>Malvaceae</taxon>
        <taxon>Grewioideae</taxon>
        <taxon>Apeibeae</taxon>
        <taxon>Corchorus</taxon>
    </lineage>
</organism>
<dbReference type="Proteomes" id="UP000188268">
    <property type="component" value="Unassembled WGS sequence"/>
</dbReference>
<dbReference type="InterPro" id="IPR029063">
    <property type="entry name" value="SAM-dependent_MTases_sf"/>
</dbReference>
<keyword evidence="1" id="KW-0175">Coiled coil</keyword>
<dbReference type="SUPFAM" id="SSF53335">
    <property type="entry name" value="S-adenosyl-L-methionine-dependent methyltransferases"/>
    <property type="match status" value="1"/>
</dbReference>
<dbReference type="PANTHER" id="PTHR11538:SF26">
    <property type="entry name" value="FERREDOXIN-FOLD ANTICODON-BINDING DOMAIN-CONTAINING PROTEIN 1"/>
    <property type="match status" value="1"/>
</dbReference>
<dbReference type="GO" id="GO:0070475">
    <property type="term" value="P:rRNA base methylation"/>
    <property type="evidence" value="ECO:0007669"/>
    <property type="project" value="InterPro"/>
</dbReference>
<dbReference type="STRING" id="210143.A0A1R3IMK0"/>
<dbReference type="Pfam" id="PF10354">
    <property type="entry name" value="BMT5-like"/>
    <property type="match status" value="1"/>
</dbReference>
<dbReference type="InterPro" id="IPR019446">
    <property type="entry name" value="BMT5-like"/>
</dbReference>
<dbReference type="CDD" id="cd02440">
    <property type="entry name" value="AdoMet_MTases"/>
    <property type="match status" value="1"/>
</dbReference>
<evidence type="ECO:0000256" key="1">
    <source>
        <dbReference type="SAM" id="Coils"/>
    </source>
</evidence>
<evidence type="ECO:0000313" key="5">
    <source>
        <dbReference type="Proteomes" id="UP000188268"/>
    </source>
</evidence>
<feature type="domain" description="25S rRNA (uridine-N(3))-methyltransferase BMT5-like" evidence="3">
    <location>
        <begin position="37"/>
        <end position="202"/>
    </location>
</feature>
<accession>A0A1R3IMK0</accession>
<dbReference type="AlphaFoldDB" id="A0A1R3IMK0"/>
<evidence type="ECO:0000256" key="2">
    <source>
        <dbReference type="SAM" id="MobiDB-lite"/>
    </source>
</evidence>
<keyword evidence="5" id="KW-1185">Reference proteome</keyword>
<feature type="region of interest" description="Disordered" evidence="2">
    <location>
        <begin position="1"/>
        <end position="24"/>
    </location>
</feature>
<evidence type="ECO:0000313" key="4">
    <source>
        <dbReference type="EMBL" id="OMO83805.1"/>
    </source>
</evidence>
<dbReference type="FunFam" id="3.40.50.150:FF:000440">
    <property type="entry name" value="Os09g0479300 protein"/>
    <property type="match status" value="1"/>
</dbReference>
<comment type="caution">
    <text evidence="4">The sequence shown here is derived from an EMBL/GenBank/DDBJ whole genome shotgun (WGS) entry which is preliminary data.</text>
</comment>
<dbReference type="GO" id="GO:0070042">
    <property type="term" value="F:rRNA (uridine-N3-)-methyltransferase activity"/>
    <property type="evidence" value="ECO:0007669"/>
    <property type="project" value="InterPro"/>
</dbReference>
<dbReference type="PANTHER" id="PTHR11538">
    <property type="entry name" value="PHENYLALANYL-TRNA SYNTHETASE"/>
    <property type="match status" value="1"/>
</dbReference>
<dbReference type="OrthoDB" id="273345at2759"/>
<dbReference type="EMBL" id="AWWV01009830">
    <property type="protein sequence ID" value="OMO83805.1"/>
    <property type="molecule type" value="Genomic_DNA"/>
</dbReference>
<feature type="compositionally biased region" description="Acidic residues" evidence="2">
    <location>
        <begin position="13"/>
        <end position="24"/>
    </location>
</feature>
<gene>
    <name evidence="4" type="ORF">CCACVL1_11168</name>
</gene>
<protein>
    <recommendedName>
        <fullName evidence="3">25S rRNA (uridine-N(3))-methyltransferase BMT5-like domain-containing protein</fullName>
    </recommendedName>
</protein>
<evidence type="ECO:0000259" key="3">
    <source>
        <dbReference type="Pfam" id="PF10354"/>
    </source>
</evidence>
<dbReference type="GO" id="GO:0005737">
    <property type="term" value="C:cytoplasm"/>
    <property type="evidence" value="ECO:0007669"/>
    <property type="project" value="TreeGrafter"/>
</dbReference>
<feature type="compositionally biased region" description="Basic and acidic residues" evidence="2">
    <location>
        <begin position="1"/>
        <end position="12"/>
    </location>
</feature>
<dbReference type="Gene3D" id="3.40.50.150">
    <property type="entry name" value="Vaccinia Virus protein VP39"/>
    <property type="match status" value="1"/>
</dbReference>